<evidence type="ECO:0000256" key="4">
    <source>
        <dbReference type="ARBA" id="ARBA00022670"/>
    </source>
</evidence>
<dbReference type="Gene3D" id="3.30.70.80">
    <property type="entry name" value="Peptidase S8 propeptide/proteinase inhibitor I9"/>
    <property type="match status" value="1"/>
</dbReference>
<feature type="domain" description="PA" evidence="12">
    <location>
        <begin position="391"/>
        <end position="481"/>
    </location>
</feature>
<dbReference type="FunFam" id="3.50.30.30:FF:000005">
    <property type="entry name" value="subtilisin-like protease SBT1.5"/>
    <property type="match status" value="1"/>
</dbReference>
<dbReference type="PROSITE" id="PS51892">
    <property type="entry name" value="SUBTILASE"/>
    <property type="match status" value="1"/>
</dbReference>
<evidence type="ECO:0000256" key="1">
    <source>
        <dbReference type="ARBA" id="ARBA00004613"/>
    </source>
</evidence>
<protein>
    <submittedName>
        <fullName evidence="15">TSA: Wollemia nobilis Ref_Wollemi_Transcript_102_2799 transcribed RNA sequence</fullName>
    </submittedName>
</protein>
<dbReference type="CDD" id="cd04852">
    <property type="entry name" value="Peptidases_S8_3"/>
    <property type="match status" value="1"/>
</dbReference>
<feature type="domain" description="Peptidase S8/S53" evidence="11">
    <location>
        <begin position="152"/>
        <end position="608"/>
    </location>
</feature>
<dbReference type="InterPro" id="IPR034197">
    <property type="entry name" value="Peptidases_S8_3"/>
</dbReference>
<dbReference type="InterPro" id="IPR023828">
    <property type="entry name" value="Peptidase_S8_Ser-AS"/>
</dbReference>
<dbReference type="FunFam" id="3.30.70.80:FF:000003">
    <property type="entry name" value="Subtilisin-like protease SBT1.9"/>
    <property type="match status" value="1"/>
</dbReference>
<evidence type="ECO:0000256" key="8">
    <source>
        <dbReference type="ARBA" id="ARBA00023180"/>
    </source>
</evidence>
<evidence type="ECO:0000259" key="11">
    <source>
        <dbReference type="Pfam" id="PF00082"/>
    </source>
</evidence>
<dbReference type="EMBL" id="GCHU01000102">
    <property type="protein sequence ID" value="JAG89590.1"/>
    <property type="molecule type" value="Transcribed_RNA"/>
</dbReference>
<evidence type="ECO:0000256" key="7">
    <source>
        <dbReference type="ARBA" id="ARBA00022825"/>
    </source>
</evidence>
<dbReference type="CDD" id="cd02120">
    <property type="entry name" value="PA_subtilisin_like"/>
    <property type="match status" value="1"/>
</dbReference>
<keyword evidence="8" id="KW-0325">Glycoprotein</keyword>
<dbReference type="InterPro" id="IPR036852">
    <property type="entry name" value="Peptidase_S8/S53_dom_sf"/>
</dbReference>
<dbReference type="InterPro" id="IPR045051">
    <property type="entry name" value="SBT"/>
</dbReference>
<dbReference type="Pfam" id="PF05922">
    <property type="entry name" value="Inhibitor_I9"/>
    <property type="match status" value="1"/>
</dbReference>
<evidence type="ECO:0000259" key="13">
    <source>
        <dbReference type="Pfam" id="PF05922"/>
    </source>
</evidence>
<feature type="active site" description="Charge relay system" evidence="9 10">
    <location>
        <position position="161"/>
    </location>
</feature>
<evidence type="ECO:0000256" key="2">
    <source>
        <dbReference type="ARBA" id="ARBA00011073"/>
    </source>
</evidence>
<keyword evidence="6 10" id="KW-0378">Hydrolase</keyword>
<proteinExistence type="inferred from homology"/>
<dbReference type="GO" id="GO:0004252">
    <property type="term" value="F:serine-type endopeptidase activity"/>
    <property type="evidence" value="ECO:0007669"/>
    <property type="project" value="UniProtKB-UniRule"/>
</dbReference>
<evidence type="ECO:0000256" key="10">
    <source>
        <dbReference type="PROSITE-ProRule" id="PRU01240"/>
    </source>
</evidence>
<dbReference type="Pfam" id="PF00082">
    <property type="entry name" value="Peptidase_S8"/>
    <property type="match status" value="1"/>
</dbReference>
<evidence type="ECO:0000313" key="15">
    <source>
        <dbReference type="EMBL" id="JAG89590.1"/>
    </source>
</evidence>
<evidence type="ECO:0000259" key="14">
    <source>
        <dbReference type="Pfam" id="PF17766"/>
    </source>
</evidence>
<organism evidence="15">
    <name type="scientific">Wollemia nobilis</name>
    <dbReference type="NCBI Taxonomy" id="56998"/>
    <lineage>
        <taxon>Eukaryota</taxon>
        <taxon>Viridiplantae</taxon>
        <taxon>Streptophyta</taxon>
        <taxon>Embryophyta</taxon>
        <taxon>Tracheophyta</taxon>
        <taxon>Spermatophyta</taxon>
        <taxon>Pinopsida</taxon>
        <taxon>Pinidae</taxon>
        <taxon>Conifers II</taxon>
        <taxon>Araucariales</taxon>
        <taxon>Araucariaceae</taxon>
        <taxon>Wollemia</taxon>
    </lineage>
</organism>
<dbReference type="Gene3D" id="3.50.30.30">
    <property type="match status" value="1"/>
</dbReference>
<dbReference type="MEROPS" id="S08.A25"/>
<keyword evidence="4 10" id="KW-0645">Protease</keyword>
<dbReference type="Gene3D" id="3.40.50.200">
    <property type="entry name" value="Peptidase S8/S53 domain"/>
    <property type="match status" value="1"/>
</dbReference>
<dbReference type="InterPro" id="IPR003137">
    <property type="entry name" value="PA_domain"/>
</dbReference>
<evidence type="ECO:0000256" key="5">
    <source>
        <dbReference type="ARBA" id="ARBA00022729"/>
    </source>
</evidence>
<dbReference type="InterPro" id="IPR000209">
    <property type="entry name" value="Peptidase_S8/S53_dom"/>
</dbReference>
<feature type="domain" description="Subtilisin-like protease fibronectin type-III" evidence="14">
    <location>
        <begin position="681"/>
        <end position="787"/>
    </location>
</feature>
<dbReference type="GO" id="GO:0006508">
    <property type="term" value="P:proteolysis"/>
    <property type="evidence" value="ECO:0007669"/>
    <property type="project" value="UniProtKB-KW"/>
</dbReference>
<dbReference type="PRINTS" id="PR00723">
    <property type="entry name" value="SUBTILISIN"/>
</dbReference>
<dbReference type="InterPro" id="IPR015500">
    <property type="entry name" value="Peptidase_S8_subtilisin-rel"/>
</dbReference>
<accession>A0A0C9QY01</accession>
<dbReference type="PROSITE" id="PS00138">
    <property type="entry name" value="SUBTILASE_SER"/>
    <property type="match status" value="1"/>
</dbReference>
<dbReference type="SUPFAM" id="SSF52743">
    <property type="entry name" value="Subtilisin-like"/>
    <property type="match status" value="1"/>
</dbReference>
<dbReference type="PANTHER" id="PTHR10795">
    <property type="entry name" value="PROPROTEIN CONVERTASE SUBTILISIN/KEXIN"/>
    <property type="match status" value="1"/>
</dbReference>
<dbReference type="FunFam" id="3.40.50.200:FF:000006">
    <property type="entry name" value="Subtilisin-like protease SBT1.5"/>
    <property type="match status" value="1"/>
</dbReference>
<keyword evidence="3" id="KW-0964">Secreted</keyword>
<comment type="subcellular location">
    <subcellularLocation>
        <location evidence="1">Secreted</location>
    </subcellularLocation>
</comment>
<keyword evidence="5" id="KW-0732">Signal</keyword>
<sequence>MLWKSRFEVGELKGREAKLEMEKWVATLLFLSCCFTIALAAISSEGETKTYIVHVAKSQMPASFMSHEHWYTSAVESVMGEEKEASILYDYADAFHGFATRLNAAQAEALEKQEGILGIYPETVYELHTTRSPGFLGLDAVASMRPEGANMGHDVVVGVLDTGVWPESESFSDHEMGPVPAHWKGVCEVGTAFNSSHCNKKLVGARFFARGYEAAVGPINETAEFKSPRDQDGHGTHTAATAAGAPVENASLLGYAEGIARGMAPKARIAAYKVCWVGGCFSSDILAAIDKGVADGVNVLSLSLGGGIAPYYRDAISLGTFGAMEKGVFVSCSAGNSGPDAVSLSNVAPWIATIGASTLDRDFPAFIRLGNGMNYSGVSLYHGRQVLGTSVPLVYPGANSSSTGGSPMNLCLAGTLDPKTVAGKIVVCDRGITPRVAKGAVVKAAGGAGMVLTNTEANGEELVADCHLIPASAVGKKTGDVIKQYIQSTPNPTGTILFKGTVLGVKPSPVVAAFSSRGPNIVNPEILKPDMIAPGVNILAAWTGFQGPTGLSNDPRRVKFNIISGTSMSCPHVSGIAALLKGAHPEWSPAAIKSALMTTAYTLDNTKKKLMDAATGNASGPFDYGAGHVDPRKALNPGLVYDITAEDYIEFLCSIKYSPTEIYSLAKRNYTCRNTFRSPGDLNYPSISAVFNVESNSTSDIVVKYTRTLTNVGSAGSTYNVSVAYPLKEVSTVVEPRVLHFAQPNEKKTYTITFTGKSLPVVPGLLVATFGSLTWSDGVHDVRSPISFSWQQAESF</sequence>
<feature type="active site" description="Charge relay system" evidence="9 10">
    <location>
        <position position="234"/>
    </location>
</feature>
<evidence type="ECO:0000256" key="3">
    <source>
        <dbReference type="ARBA" id="ARBA00022525"/>
    </source>
</evidence>
<feature type="domain" description="Inhibitor I9" evidence="13">
    <location>
        <begin position="50"/>
        <end position="128"/>
    </location>
</feature>
<evidence type="ECO:0000259" key="12">
    <source>
        <dbReference type="Pfam" id="PF02225"/>
    </source>
</evidence>
<dbReference type="Gene3D" id="2.60.40.2310">
    <property type="match status" value="1"/>
</dbReference>
<dbReference type="InterPro" id="IPR041469">
    <property type="entry name" value="Subtilisin-like_FN3"/>
</dbReference>
<evidence type="ECO:0000256" key="6">
    <source>
        <dbReference type="ARBA" id="ARBA00022801"/>
    </source>
</evidence>
<feature type="active site" description="Charge relay system" evidence="9 10">
    <location>
        <position position="567"/>
    </location>
</feature>
<keyword evidence="7 10" id="KW-0720">Serine protease</keyword>
<dbReference type="InterPro" id="IPR010259">
    <property type="entry name" value="S8pro/Inhibitor_I9"/>
</dbReference>
<evidence type="ECO:0000256" key="9">
    <source>
        <dbReference type="PIRSR" id="PIRSR615500-1"/>
    </source>
</evidence>
<dbReference type="GO" id="GO:0005576">
    <property type="term" value="C:extracellular region"/>
    <property type="evidence" value="ECO:0007669"/>
    <property type="project" value="UniProtKB-SubCell"/>
</dbReference>
<comment type="similarity">
    <text evidence="2 10">Belongs to the peptidase S8 family.</text>
</comment>
<reference evidence="15" key="1">
    <citation type="submission" date="2015-02" db="EMBL/GenBank/DDBJ databases">
        <title>A transcriptome of Wollemia nobilis - a relic of Gondwana.</title>
        <authorList>
            <person name="Chia J.Y."/>
            <person name="Leong Y.S."/>
            <person name="Abdul Karim S."/>
            <person name="Wan Azmi N."/>
            <person name="Hercus R."/>
            <person name="Croft L."/>
        </authorList>
    </citation>
    <scope>NUCLEOTIDE SEQUENCE</scope>
    <source>
        <strain evidence="15">MaeBrown</strain>
        <tissue evidence="15">Leaf</tissue>
    </source>
</reference>
<dbReference type="Pfam" id="PF02225">
    <property type="entry name" value="PA"/>
    <property type="match status" value="1"/>
</dbReference>
<dbReference type="InterPro" id="IPR037045">
    <property type="entry name" value="S8pro/Inhibitor_I9_sf"/>
</dbReference>
<dbReference type="AlphaFoldDB" id="A0A0C9QY01"/>
<dbReference type="GO" id="GO:0048731">
    <property type="term" value="P:system development"/>
    <property type="evidence" value="ECO:0007669"/>
    <property type="project" value="UniProtKB-ARBA"/>
</dbReference>
<dbReference type="Pfam" id="PF17766">
    <property type="entry name" value="fn3_6"/>
    <property type="match status" value="1"/>
</dbReference>
<name>A0A0C9QY01_9CONI</name>